<name>A0ABV3SMZ7_9HYPH</name>
<dbReference type="EMBL" id="JBDPGJ010000005">
    <property type="protein sequence ID" value="MEX0408157.1"/>
    <property type="molecule type" value="Genomic_DNA"/>
</dbReference>
<dbReference type="CDD" id="cd08054">
    <property type="entry name" value="gp6"/>
    <property type="match status" value="1"/>
</dbReference>
<keyword evidence="2" id="KW-1185">Reference proteome</keyword>
<dbReference type="InterPro" id="IPR021146">
    <property type="entry name" value="Phage_gp6-like_head-tail"/>
</dbReference>
<dbReference type="InterPro" id="IPR011738">
    <property type="entry name" value="Phage_CHP"/>
</dbReference>
<dbReference type="RefSeq" id="WP_367956033.1">
    <property type="nucleotide sequence ID" value="NZ_JBDPGJ010000005.1"/>
</dbReference>
<dbReference type="Gene3D" id="1.10.3230.30">
    <property type="entry name" value="Phage gp6-like head-tail connector protein"/>
    <property type="match status" value="1"/>
</dbReference>
<protein>
    <submittedName>
        <fullName evidence="1">Head-tail connector protein</fullName>
    </submittedName>
</protein>
<evidence type="ECO:0000313" key="2">
    <source>
        <dbReference type="Proteomes" id="UP001556692"/>
    </source>
</evidence>
<comment type="caution">
    <text evidence="1">The sequence shown here is derived from an EMBL/GenBank/DDBJ whole genome shotgun (WGS) entry which is preliminary data.</text>
</comment>
<gene>
    <name evidence="1" type="ORF">ABGN05_21075</name>
</gene>
<dbReference type="NCBIfam" id="TIGR01560">
    <property type="entry name" value="put_DNA_pack"/>
    <property type="match status" value="2"/>
</dbReference>
<organism evidence="1 2">
    <name type="scientific">Aquibium pacificus</name>
    <dbReference type="NCBI Taxonomy" id="3153579"/>
    <lineage>
        <taxon>Bacteria</taxon>
        <taxon>Pseudomonadati</taxon>
        <taxon>Pseudomonadota</taxon>
        <taxon>Alphaproteobacteria</taxon>
        <taxon>Hyphomicrobiales</taxon>
        <taxon>Phyllobacteriaceae</taxon>
        <taxon>Aquibium</taxon>
    </lineage>
</organism>
<dbReference type="Proteomes" id="UP001556692">
    <property type="component" value="Unassembled WGS sequence"/>
</dbReference>
<dbReference type="NCBIfam" id="TIGR02215">
    <property type="entry name" value="phage_chp_gp8"/>
    <property type="match status" value="1"/>
</dbReference>
<reference evidence="1 2" key="1">
    <citation type="submission" date="2024-05" db="EMBL/GenBank/DDBJ databases">
        <authorList>
            <person name="Jiang F."/>
        </authorList>
    </citation>
    <scope>NUCLEOTIDE SEQUENCE [LARGE SCALE GENOMIC DNA]</scope>
    <source>
        <strain evidence="1 2">LZ166</strain>
    </source>
</reference>
<dbReference type="Pfam" id="PF05135">
    <property type="entry name" value="Phage_connect_1"/>
    <property type="match status" value="1"/>
</dbReference>
<sequence length="190" mass="21148">MALFRTSGPDAEPLTTTECKAHLRVSHSSDDDLIAGLIRAAREEVERHTGLALIDQDWRLALDCWPRSDHVTIPRHPVKQILSVTTYGSEGEASELDPASYQLDPLSRPARLHFETRPSPGIAMNGIEIDFRAGFGEAGTDVPDLLKQAMMLLVAHWYEFRAEYGAADQPVSLPEGYQRLVAGFRARRLL</sequence>
<dbReference type="InterPro" id="IPR006450">
    <property type="entry name" value="Phage_HK97_gp6-like"/>
</dbReference>
<proteinExistence type="predicted"/>
<accession>A0ABV3SMZ7</accession>
<evidence type="ECO:0000313" key="1">
    <source>
        <dbReference type="EMBL" id="MEX0408157.1"/>
    </source>
</evidence>